<sequence>MENTPQKRHSKFMLTLASMLSMLFLLTPPFERNVQQCEMVLEISRKKKNGLLLDGEK</sequence>
<dbReference type="STRING" id="390242.SAMN04488024_101438"/>
<accession>A0A1G6JFF8</accession>
<protein>
    <submittedName>
        <fullName evidence="2">Uncharacterized protein</fullName>
    </submittedName>
</protein>
<evidence type="ECO:0000256" key="1">
    <source>
        <dbReference type="SAM" id="Phobius"/>
    </source>
</evidence>
<evidence type="ECO:0000313" key="3">
    <source>
        <dbReference type="Proteomes" id="UP000199455"/>
    </source>
</evidence>
<gene>
    <name evidence="2" type="ORF">SAMN04488024_101438</name>
</gene>
<keyword evidence="1" id="KW-0472">Membrane</keyword>
<feature type="transmembrane region" description="Helical" evidence="1">
    <location>
        <begin position="12"/>
        <end position="30"/>
    </location>
</feature>
<dbReference type="Proteomes" id="UP000199455">
    <property type="component" value="Unassembled WGS sequence"/>
</dbReference>
<dbReference type="EMBL" id="FMZH01000001">
    <property type="protein sequence ID" value="SDC17430.1"/>
    <property type="molecule type" value="Genomic_DNA"/>
</dbReference>
<reference evidence="3" key="1">
    <citation type="submission" date="2016-10" db="EMBL/GenBank/DDBJ databases">
        <authorList>
            <person name="Varghese N."/>
            <person name="Submissions S."/>
        </authorList>
    </citation>
    <scope>NUCLEOTIDE SEQUENCE [LARGE SCALE GENOMIC DNA]</scope>
    <source>
        <strain evidence="3">DSM 18609</strain>
    </source>
</reference>
<name>A0A1G6JFF8_9SPHI</name>
<keyword evidence="1" id="KW-1133">Transmembrane helix</keyword>
<evidence type="ECO:0000313" key="2">
    <source>
        <dbReference type="EMBL" id="SDC17430.1"/>
    </source>
</evidence>
<keyword evidence="1" id="KW-0812">Transmembrane</keyword>
<dbReference type="AlphaFoldDB" id="A0A1G6JFF8"/>
<proteinExistence type="predicted"/>
<dbReference type="RefSeq" id="WP_167356533.1">
    <property type="nucleotide sequence ID" value="NZ_FMZH01000001.1"/>
</dbReference>
<organism evidence="2 3">
    <name type="scientific">Pedobacter soli</name>
    <dbReference type="NCBI Taxonomy" id="390242"/>
    <lineage>
        <taxon>Bacteria</taxon>
        <taxon>Pseudomonadati</taxon>
        <taxon>Bacteroidota</taxon>
        <taxon>Sphingobacteriia</taxon>
        <taxon>Sphingobacteriales</taxon>
        <taxon>Sphingobacteriaceae</taxon>
        <taxon>Pedobacter</taxon>
    </lineage>
</organism>
<keyword evidence="3" id="KW-1185">Reference proteome</keyword>